<organism evidence="2 3">
    <name type="scientific">Stutzerimonas stutzeri</name>
    <name type="common">Pseudomonas stutzeri</name>
    <dbReference type="NCBI Taxonomy" id="316"/>
    <lineage>
        <taxon>Bacteria</taxon>
        <taxon>Pseudomonadati</taxon>
        <taxon>Pseudomonadota</taxon>
        <taxon>Gammaproteobacteria</taxon>
        <taxon>Pseudomonadales</taxon>
        <taxon>Pseudomonadaceae</taxon>
        <taxon>Stutzerimonas</taxon>
    </lineage>
</organism>
<reference evidence="2 3" key="1">
    <citation type="submission" date="2018-01" db="EMBL/GenBank/DDBJ databases">
        <title>Denitrification phenotypes of diverse strains of Pseudomonas stutzeri.</title>
        <authorList>
            <person name="Milligan D.A."/>
            <person name="Bergaust L."/>
            <person name="Bakken L.R."/>
            <person name="Frostegard A."/>
        </authorList>
    </citation>
    <scope>NUCLEOTIDE SEQUENCE [LARGE SCALE GENOMIC DNA]</scope>
    <source>
        <strain evidence="2 3">24a75</strain>
    </source>
</reference>
<name>A0A2N8T7I1_STUST</name>
<comment type="caution">
    <text evidence="2">The sequence shown here is derived from an EMBL/GenBank/DDBJ whole genome shotgun (WGS) entry which is preliminary data.</text>
</comment>
<dbReference type="InterPro" id="IPR037401">
    <property type="entry name" value="SnoaL-like"/>
</dbReference>
<dbReference type="EMBL" id="POUT01000002">
    <property type="protein sequence ID" value="PNG10666.1"/>
    <property type="molecule type" value="Genomic_DNA"/>
</dbReference>
<evidence type="ECO:0000313" key="3">
    <source>
        <dbReference type="Proteomes" id="UP000236023"/>
    </source>
</evidence>
<dbReference type="InterPro" id="IPR032710">
    <property type="entry name" value="NTF2-like_dom_sf"/>
</dbReference>
<gene>
    <name evidence="2" type="ORF">CXK94_05540</name>
</gene>
<protein>
    <submittedName>
        <fullName evidence="2">Nuclear transport factor 2 family protein</fullName>
    </submittedName>
</protein>
<feature type="domain" description="SnoaL-like" evidence="1">
    <location>
        <begin position="7"/>
        <end position="116"/>
    </location>
</feature>
<dbReference type="Gene3D" id="3.10.450.50">
    <property type="match status" value="1"/>
</dbReference>
<dbReference type="AlphaFoldDB" id="A0A2N8T7I1"/>
<dbReference type="SUPFAM" id="SSF54427">
    <property type="entry name" value="NTF2-like"/>
    <property type="match status" value="1"/>
</dbReference>
<dbReference type="Proteomes" id="UP000236023">
    <property type="component" value="Unassembled WGS sequence"/>
</dbReference>
<dbReference type="Pfam" id="PF13474">
    <property type="entry name" value="SnoaL_3"/>
    <property type="match status" value="1"/>
</dbReference>
<evidence type="ECO:0000313" key="2">
    <source>
        <dbReference type="EMBL" id="PNG10666.1"/>
    </source>
</evidence>
<dbReference type="RefSeq" id="WP_102893571.1">
    <property type="nucleotide sequence ID" value="NZ_JAMOHU010000018.1"/>
</dbReference>
<accession>A0A2N8T7I1</accession>
<evidence type="ECO:0000259" key="1">
    <source>
        <dbReference type="Pfam" id="PF13474"/>
    </source>
</evidence>
<proteinExistence type="predicted"/>
<sequence>MKPDFDQALQSHLASIASRDISAFKENLTLDDTLYTVVQNGHAFTKRSELIAIHEQWFKDPNWIWKGEVVHKVVGTDMAMALIKYQYQAKLEDEPFSTWLVYVFQLQNGKWRIVHDQNTAQDYVAFARSAGIEVK</sequence>